<dbReference type="EMBL" id="JBHSKP010000013">
    <property type="protein sequence ID" value="MFC5154081.1"/>
    <property type="molecule type" value="Genomic_DNA"/>
</dbReference>
<evidence type="ECO:0000313" key="2">
    <source>
        <dbReference type="Proteomes" id="UP001596160"/>
    </source>
</evidence>
<keyword evidence="2" id="KW-1185">Reference proteome</keyword>
<dbReference type="Proteomes" id="UP001596160">
    <property type="component" value="Unassembled WGS sequence"/>
</dbReference>
<proteinExistence type="predicted"/>
<dbReference type="RefSeq" id="WP_344480320.1">
    <property type="nucleotide sequence ID" value="NZ_BAAASB010000014.1"/>
</dbReference>
<evidence type="ECO:0000313" key="1">
    <source>
        <dbReference type="EMBL" id="MFC5154081.1"/>
    </source>
</evidence>
<gene>
    <name evidence="1" type="ORF">ACFPRH_20305</name>
</gene>
<protein>
    <submittedName>
        <fullName evidence="1">Uncharacterized protein</fullName>
    </submittedName>
</protein>
<sequence>MKSTRIERRAEKLRWCTGLRKKAALARVRKLSPADPLIPEPHPDQALLECQVLNGIRWPQISMLHPWGIRYLDPRPDSLVIGFEHQNAVPRRPKESVVRELARLLPTADGHGDVSGVPGGRFTLDEGTVVLHRLGHPGSVTFAGVSAEAWEAAVEKYSEEEAAEGMTLCHLESPLRWHRTERAYWGRSASSRAGGMLGQSAWLASGLLRRAGLLRTIGIGLNTTAWASPDPRSGMRWTVEHGHAPVQDGPLPHERYLRLLTDPECGLGLIEARRSCHCDLHSGGSYACRVTLASATGRPGTLQFRFTRHADEELELWQMTGQELTARQRLYRRLPSYLEPALGSGGAA</sequence>
<name>A0ABW0ALX1_9ACTN</name>
<organism evidence="1 2">
    <name type="scientific">Streptomyces amakusaensis</name>
    <dbReference type="NCBI Taxonomy" id="67271"/>
    <lineage>
        <taxon>Bacteria</taxon>
        <taxon>Bacillati</taxon>
        <taxon>Actinomycetota</taxon>
        <taxon>Actinomycetes</taxon>
        <taxon>Kitasatosporales</taxon>
        <taxon>Streptomycetaceae</taxon>
        <taxon>Streptomyces</taxon>
    </lineage>
</organism>
<accession>A0ABW0ALX1</accession>
<comment type="caution">
    <text evidence="1">The sequence shown here is derived from an EMBL/GenBank/DDBJ whole genome shotgun (WGS) entry which is preliminary data.</text>
</comment>
<reference evidence="2" key="1">
    <citation type="journal article" date="2019" name="Int. J. Syst. Evol. Microbiol.">
        <title>The Global Catalogue of Microorganisms (GCM) 10K type strain sequencing project: providing services to taxonomists for standard genome sequencing and annotation.</title>
        <authorList>
            <consortium name="The Broad Institute Genomics Platform"/>
            <consortium name="The Broad Institute Genome Sequencing Center for Infectious Disease"/>
            <person name="Wu L."/>
            <person name="Ma J."/>
        </authorList>
    </citation>
    <scope>NUCLEOTIDE SEQUENCE [LARGE SCALE GENOMIC DNA]</scope>
    <source>
        <strain evidence="2">PCU 266</strain>
    </source>
</reference>